<reference evidence="2 3" key="1">
    <citation type="journal article" date="2006" name="Science">
        <title>Phytophthora genome sequences uncover evolutionary origins and mechanisms of pathogenesis.</title>
        <authorList>
            <person name="Tyler B.M."/>
            <person name="Tripathy S."/>
            <person name="Zhang X."/>
            <person name="Dehal P."/>
            <person name="Jiang R.H."/>
            <person name="Aerts A."/>
            <person name="Arredondo F.D."/>
            <person name="Baxter L."/>
            <person name="Bensasson D."/>
            <person name="Beynon J.L."/>
            <person name="Chapman J."/>
            <person name="Damasceno C.M."/>
            <person name="Dorrance A.E."/>
            <person name="Dou D."/>
            <person name="Dickerman A.W."/>
            <person name="Dubchak I.L."/>
            <person name="Garbelotto M."/>
            <person name="Gijzen M."/>
            <person name="Gordon S.G."/>
            <person name="Govers F."/>
            <person name="Grunwald N.J."/>
            <person name="Huang W."/>
            <person name="Ivors K.L."/>
            <person name="Jones R.W."/>
            <person name="Kamoun S."/>
            <person name="Krampis K."/>
            <person name="Lamour K.H."/>
            <person name="Lee M.K."/>
            <person name="McDonald W.H."/>
            <person name="Medina M."/>
            <person name="Meijer H.J."/>
            <person name="Nordberg E.K."/>
            <person name="Maclean D.J."/>
            <person name="Ospina-Giraldo M.D."/>
            <person name="Morris P.F."/>
            <person name="Phuntumart V."/>
            <person name="Putnam N.H."/>
            <person name="Rash S."/>
            <person name="Rose J.K."/>
            <person name="Sakihama Y."/>
            <person name="Salamov A.A."/>
            <person name="Savidor A."/>
            <person name="Scheuring C.F."/>
            <person name="Smith B.M."/>
            <person name="Sobral B.W."/>
            <person name="Terry A."/>
            <person name="Torto-Alalibo T.A."/>
            <person name="Win J."/>
            <person name="Xu Z."/>
            <person name="Zhang H."/>
            <person name="Grigoriev I.V."/>
            <person name="Rokhsar D.S."/>
            <person name="Boore J.L."/>
        </authorList>
    </citation>
    <scope>NUCLEOTIDE SEQUENCE [LARGE SCALE GENOMIC DNA]</scope>
    <source>
        <strain evidence="2 3">P6497</strain>
    </source>
</reference>
<organism evidence="2 3">
    <name type="scientific">Phytophthora sojae (strain P6497)</name>
    <name type="common">Soybean stem and root rot agent</name>
    <name type="synonym">Phytophthora megasperma f. sp. glycines</name>
    <dbReference type="NCBI Taxonomy" id="1094619"/>
    <lineage>
        <taxon>Eukaryota</taxon>
        <taxon>Sar</taxon>
        <taxon>Stramenopiles</taxon>
        <taxon>Oomycota</taxon>
        <taxon>Peronosporomycetes</taxon>
        <taxon>Peronosporales</taxon>
        <taxon>Peronosporaceae</taxon>
        <taxon>Phytophthora</taxon>
    </lineage>
</organism>
<proteinExistence type="predicted"/>
<keyword evidence="3" id="KW-1185">Reference proteome</keyword>
<sequence length="98" mass="11036">LVRLEVYGGVKQHLGTGPQRIDTKSGPAAVLRNLEQIIPTGRRTYHVVAIDRFYTSVPLLMDLLSKKVYAVGTIQTSRVGFAKSVIDKRKNDQRRDAW</sequence>
<dbReference type="RefSeq" id="XP_009532280.1">
    <property type="nucleotide sequence ID" value="XM_009533985.1"/>
</dbReference>
<dbReference type="EMBL" id="JH159157">
    <property type="protein sequence ID" value="EGZ11947.1"/>
    <property type="molecule type" value="Genomic_DNA"/>
</dbReference>
<evidence type="ECO:0000259" key="1">
    <source>
        <dbReference type="Pfam" id="PF13843"/>
    </source>
</evidence>
<dbReference type="PANTHER" id="PTHR46599">
    <property type="entry name" value="PIGGYBAC TRANSPOSABLE ELEMENT-DERIVED PROTEIN 4"/>
    <property type="match status" value="1"/>
</dbReference>
<accession>G4ZY41</accession>
<dbReference type="PANTHER" id="PTHR46599:SF3">
    <property type="entry name" value="PIGGYBAC TRANSPOSABLE ELEMENT-DERIVED PROTEIN 4"/>
    <property type="match status" value="1"/>
</dbReference>
<feature type="domain" description="PiggyBac transposable element-derived protein" evidence="1">
    <location>
        <begin position="25"/>
        <end position="89"/>
    </location>
</feature>
<dbReference type="InterPro" id="IPR029526">
    <property type="entry name" value="PGBD"/>
</dbReference>
<gene>
    <name evidence="2" type="ORF">PHYSODRAFT_515441</name>
</gene>
<evidence type="ECO:0000313" key="3">
    <source>
        <dbReference type="Proteomes" id="UP000002640"/>
    </source>
</evidence>
<protein>
    <recommendedName>
        <fullName evidence="1">PiggyBac transposable element-derived protein domain-containing protein</fullName>
    </recommendedName>
</protein>
<dbReference type="InParanoid" id="G4ZY41"/>
<name>G4ZY41_PHYSP</name>
<dbReference type="KEGG" id="psoj:PHYSODRAFT_515441"/>
<feature type="non-terminal residue" evidence="2">
    <location>
        <position position="1"/>
    </location>
</feature>
<dbReference type="GeneID" id="20659675"/>
<dbReference type="AlphaFoldDB" id="G4ZY41"/>
<dbReference type="Pfam" id="PF13843">
    <property type="entry name" value="DDE_Tnp_1_7"/>
    <property type="match status" value="1"/>
</dbReference>
<dbReference type="Proteomes" id="UP000002640">
    <property type="component" value="Unassembled WGS sequence"/>
</dbReference>
<evidence type="ECO:0000313" key="2">
    <source>
        <dbReference type="EMBL" id="EGZ11947.1"/>
    </source>
</evidence>